<keyword evidence="1" id="KW-0812">Transmembrane</keyword>
<feature type="transmembrane region" description="Helical" evidence="1">
    <location>
        <begin position="32"/>
        <end position="51"/>
    </location>
</feature>
<dbReference type="NCBIfam" id="NF008528">
    <property type="entry name" value="PRK11463.1-2"/>
    <property type="match status" value="1"/>
</dbReference>
<sequence>MKRKYSFSLVPLIVCEFVACVLFIIAFGFSNFLLFMLFSMIIGVILLAIFWKNMLDFQVLSVKEMLKQFSFVIAAFLLILPGVLSSIFGFLVFLFALFFSTSKKSKEYFSHKFNHKDEEIIDVEIIEERK</sequence>
<reference evidence="2" key="1">
    <citation type="submission" date="2024-05" db="EMBL/GenBank/DDBJ databases">
        <title>Campylobacter coli isolated from environmental waters in Slovenia.</title>
        <authorList>
            <person name="Zautner A.E."/>
            <person name="Bunk B."/>
            <person name="Riedel T."/>
            <person name="Sproeer C."/>
        </authorList>
    </citation>
    <scope>NUCLEOTIDE SEQUENCE</scope>
    <source>
        <strain evidence="2">CCS1377</strain>
    </source>
</reference>
<dbReference type="AlphaFoldDB" id="A0AAU7E8W3"/>
<keyword evidence="1" id="KW-0472">Membrane</keyword>
<evidence type="ECO:0000256" key="1">
    <source>
        <dbReference type="SAM" id="Phobius"/>
    </source>
</evidence>
<dbReference type="InterPro" id="IPR007313">
    <property type="entry name" value="FxsA"/>
</dbReference>
<dbReference type="EMBL" id="CP155620">
    <property type="protein sequence ID" value="XBJ29862.1"/>
    <property type="molecule type" value="Genomic_DNA"/>
</dbReference>
<feature type="transmembrane region" description="Helical" evidence="1">
    <location>
        <begin position="7"/>
        <end position="26"/>
    </location>
</feature>
<accession>A0AAU7E8W3</accession>
<keyword evidence="1" id="KW-1133">Transmembrane helix</keyword>
<dbReference type="GO" id="GO:0016020">
    <property type="term" value="C:membrane"/>
    <property type="evidence" value="ECO:0007669"/>
    <property type="project" value="InterPro"/>
</dbReference>
<gene>
    <name evidence="2" type="primary">fxsA</name>
    <name evidence="2" type="ORF">AAH949_03235</name>
</gene>
<dbReference type="RefSeq" id="WP_134238965.1">
    <property type="nucleotide sequence ID" value="NZ_CP155620.1"/>
</dbReference>
<evidence type="ECO:0000313" key="2">
    <source>
        <dbReference type="EMBL" id="XBJ29862.1"/>
    </source>
</evidence>
<organism evidence="2">
    <name type="scientific">Campylobacter sp. CCS1377</name>
    <dbReference type="NCBI Taxonomy" id="3158229"/>
    <lineage>
        <taxon>Bacteria</taxon>
        <taxon>Pseudomonadati</taxon>
        <taxon>Campylobacterota</taxon>
        <taxon>Epsilonproteobacteria</taxon>
        <taxon>Campylobacterales</taxon>
        <taxon>Campylobacteraceae</taxon>
        <taxon>Campylobacter</taxon>
    </lineage>
</organism>
<name>A0AAU7E8W3_9BACT</name>
<feature type="transmembrane region" description="Helical" evidence="1">
    <location>
        <begin position="71"/>
        <end position="99"/>
    </location>
</feature>
<proteinExistence type="predicted"/>
<protein>
    <submittedName>
        <fullName evidence="2">FxsA family membrane protein</fullName>
    </submittedName>
</protein>